<dbReference type="Pfam" id="PF07727">
    <property type="entry name" value="RVT_2"/>
    <property type="match status" value="1"/>
</dbReference>
<dbReference type="OrthoDB" id="2685291at2759"/>
<keyword evidence="3" id="KW-1185">Reference proteome</keyword>
<comment type="caution">
    <text evidence="2">The sequence shown here is derived from an EMBL/GenBank/DDBJ whole genome shotgun (WGS) entry which is preliminary data.</text>
</comment>
<proteinExistence type="predicted"/>
<dbReference type="AlphaFoldDB" id="A0A4Y9ZKF7"/>
<feature type="domain" description="Reverse transcriptase Ty1/copia-type" evidence="1">
    <location>
        <begin position="17"/>
        <end position="195"/>
    </location>
</feature>
<dbReference type="EMBL" id="SFCI01001668">
    <property type="protein sequence ID" value="TFY75222.1"/>
    <property type="molecule type" value="Genomic_DNA"/>
</dbReference>
<accession>A0A4Y9ZKF7</accession>
<evidence type="ECO:0000313" key="2">
    <source>
        <dbReference type="EMBL" id="TFY75222.1"/>
    </source>
</evidence>
<dbReference type="Proteomes" id="UP000298061">
    <property type="component" value="Unassembled WGS sequence"/>
</dbReference>
<evidence type="ECO:0000313" key="3">
    <source>
        <dbReference type="Proteomes" id="UP000298061"/>
    </source>
</evidence>
<protein>
    <recommendedName>
        <fullName evidence="1">Reverse transcriptase Ty1/copia-type domain-containing protein</fullName>
    </recommendedName>
</protein>
<dbReference type="InterPro" id="IPR043502">
    <property type="entry name" value="DNA/RNA_pol_sf"/>
</dbReference>
<sequence>MSARSALLGDQAFARSQHAPVIKFTSLCTLLTLAAKEDLEVHQMDIKTAYLHSELKEEIYLQPPAGFSMPKGKVWKLIKSVYGLKQAGRVWYLRIKSEFKKAQWAHEDGTILYAAIYVDNIILVFNSMDALLEAKEALKRLFNMSDLGEVHWVLGLEVIRDRNTHTIVLSQHRYVEEILECAGYSDAHPIATPALANEHMAKVDAPEVDVLTYQSGIGSLMYAMLGMHPDLAYTIGMLS</sequence>
<dbReference type="InterPro" id="IPR013103">
    <property type="entry name" value="RVT_2"/>
</dbReference>
<dbReference type="SUPFAM" id="SSF56672">
    <property type="entry name" value="DNA/RNA polymerases"/>
    <property type="match status" value="1"/>
</dbReference>
<dbReference type="STRING" id="135208.A0A4Y9ZKF7"/>
<evidence type="ECO:0000259" key="1">
    <source>
        <dbReference type="Pfam" id="PF07727"/>
    </source>
</evidence>
<name>A0A4Y9ZKF7_9AGAM</name>
<gene>
    <name evidence="2" type="ORF">EWM64_g8790</name>
</gene>
<reference evidence="2 3" key="1">
    <citation type="submission" date="2019-02" db="EMBL/GenBank/DDBJ databases">
        <title>Genome sequencing of the rare red list fungi Hericium alpestre (H. flagellum).</title>
        <authorList>
            <person name="Buettner E."/>
            <person name="Kellner H."/>
        </authorList>
    </citation>
    <scope>NUCLEOTIDE SEQUENCE [LARGE SCALE GENOMIC DNA]</scope>
    <source>
        <strain evidence="2 3">DSM 108284</strain>
    </source>
</reference>
<organism evidence="2 3">
    <name type="scientific">Hericium alpestre</name>
    <dbReference type="NCBI Taxonomy" id="135208"/>
    <lineage>
        <taxon>Eukaryota</taxon>
        <taxon>Fungi</taxon>
        <taxon>Dikarya</taxon>
        <taxon>Basidiomycota</taxon>
        <taxon>Agaricomycotina</taxon>
        <taxon>Agaricomycetes</taxon>
        <taxon>Russulales</taxon>
        <taxon>Hericiaceae</taxon>
        <taxon>Hericium</taxon>
    </lineage>
</organism>